<accession>A0A841SV92</accession>
<dbReference type="AlphaFoldDB" id="A0A841SV92"/>
<keyword evidence="2" id="KW-1185">Reference proteome</keyword>
<gene>
    <name evidence="1" type="ORF">H7B67_00545</name>
</gene>
<organism evidence="1 2">
    <name type="scientific">Cohnella thailandensis</name>
    <dbReference type="NCBI Taxonomy" id="557557"/>
    <lineage>
        <taxon>Bacteria</taxon>
        <taxon>Bacillati</taxon>
        <taxon>Bacillota</taxon>
        <taxon>Bacilli</taxon>
        <taxon>Bacillales</taxon>
        <taxon>Paenibacillaceae</taxon>
        <taxon>Cohnella</taxon>
    </lineage>
</organism>
<evidence type="ECO:0000313" key="1">
    <source>
        <dbReference type="EMBL" id="MBB6632611.1"/>
    </source>
</evidence>
<dbReference type="PROSITE" id="PS51257">
    <property type="entry name" value="PROKAR_LIPOPROTEIN"/>
    <property type="match status" value="1"/>
</dbReference>
<sequence>MRKLLSLVLLLLITACNKEEKPQLNFFDTKEQAIQHYAAKESYVNESFLELVLDSDETIVLIRQSKDVYSLGELAESNGKFSFTRISAWFDIGNTTGAMFNIKTVKGGNEYTIKLSKELQDLQSIYSEDYGIYMTVVEGERVYEDINAINAIRSIEKIGE</sequence>
<name>A0A841SV92_9BACL</name>
<protein>
    <submittedName>
        <fullName evidence="1">Uncharacterized protein</fullName>
    </submittedName>
</protein>
<dbReference type="Proteomes" id="UP000535838">
    <property type="component" value="Unassembled WGS sequence"/>
</dbReference>
<comment type="caution">
    <text evidence="1">The sequence shown here is derived from an EMBL/GenBank/DDBJ whole genome shotgun (WGS) entry which is preliminary data.</text>
</comment>
<reference evidence="1 2" key="1">
    <citation type="submission" date="2020-08" db="EMBL/GenBank/DDBJ databases">
        <title>Cohnella phylogeny.</title>
        <authorList>
            <person name="Dunlap C."/>
        </authorList>
    </citation>
    <scope>NUCLEOTIDE SEQUENCE [LARGE SCALE GENOMIC DNA]</scope>
    <source>
        <strain evidence="1 2">DSM 25241</strain>
    </source>
</reference>
<proteinExistence type="predicted"/>
<evidence type="ECO:0000313" key="2">
    <source>
        <dbReference type="Proteomes" id="UP000535838"/>
    </source>
</evidence>
<dbReference type="RefSeq" id="WP_185117858.1">
    <property type="nucleotide sequence ID" value="NZ_JACJVQ010000002.1"/>
</dbReference>
<dbReference type="EMBL" id="JACJVQ010000002">
    <property type="protein sequence ID" value="MBB6632611.1"/>
    <property type="molecule type" value="Genomic_DNA"/>
</dbReference>